<sequence length="441" mass="50424">MPPPPPPSKSYLLVLDTDSEDEEEEETYYPRIQAPSSFPSNSQSRYSQPHIVEADEEDRISEPEMDATNDDSEKLSKTQKKNRNRRKKKKKKKKTDTCATDAQEEEEESKPRVSFAHDVRIRSYPRCFSAVAVPGDGGWPLGMENEPLEETDEVFEDYEAQKQERLKERWERILEKDCDAAVKEKMTKRPEGVPFTFETRQWDYTSGLKNPLFRITHEQERQAIFLDVDPKSLENSPPSPKRRTRSNSVNSVGSSTSRARSNSVSSSEQFNETYDQVMVHHCRNELEELRNLRTKSGATGCNCRKLNVYLPPKDGSGGKGAQRRRLKPSVLAKELKKRNMYNAKDSREKMEKLLHDLVDKEPCCSDEDCFCTRNGIDCQSDACSCWHDSHVHAKGGSAFPSVEEIKARCGNPNGMYTVNFNEIELYRTNILQCIPCSTVEG</sequence>
<comment type="caution">
    <text evidence="2">The sequence shown here is derived from an EMBL/GenBank/DDBJ whole genome shotgun (WGS) entry which is preliminary data.</text>
</comment>
<name>A0AAD2JJR7_9STRA</name>
<dbReference type="EMBL" id="CAKOGP040001936">
    <property type="protein sequence ID" value="CAJ1957166.1"/>
    <property type="molecule type" value="Genomic_DNA"/>
</dbReference>
<keyword evidence="3" id="KW-1185">Reference proteome</keyword>
<proteinExistence type="predicted"/>
<feature type="region of interest" description="Disordered" evidence="1">
    <location>
        <begin position="226"/>
        <end position="269"/>
    </location>
</feature>
<evidence type="ECO:0008006" key="4">
    <source>
        <dbReference type="Google" id="ProtNLM"/>
    </source>
</evidence>
<feature type="region of interest" description="Disordered" evidence="1">
    <location>
        <begin position="1"/>
        <end position="113"/>
    </location>
</feature>
<evidence type="ECO:0000256" key="1">
    <source>
        <dbReference type="SAM" id="MobiDB-lite"/>
    </source>
</evidence>
<dbReference type="AlphaFoldDB" id="A0AAD2JJR7"/>
<reference evidence="2" key="1">
    <citation type="submission" date="2023-08" db="EMBL/GenBank/DDBJ databases">
        <authorList>
            <person name="Audoor S."/>
            <person name="Bilcke G."/>
        </authorList>
    </citation>
    <scope>NUCLEOTIDE SEQUENCE</scope>
</reference>
<dbReference type="Proteomes" id="UP001295423">
    <property type="component" value="Unassembled WGS sequence"/>
</dbReference>
<protein>
    <recommendedName>
        <fullName evidence="4">Cysteine/serine-rich nuclear protein N-terminal domain-containing protein</fullName>
    </recommendedName>
</protein>
<feature type="compositionally biased region" description="Basic residues" evidence="1">
    <location>
        <begin position="77"/>
        <end position="94"/>
    </location>
</feature>
<evidence type="ECO:0000313" key="2">
    <source>
        <dbReference type="EMBL" id="CAJ1957166.1"/>
    </source>
</evidence>
<feature type="compositionally biased region" description="Acidic residues" evidence="1">
    <location>
        <begin position="17"/>
        <end position="27"/>
    </location>
</feature>
<evidence type="ECO:0000313" key="3">
    <source>
        <dbReference type="Proteomes" id="UP001295423"/>
    </source>
</evidence>
<feature type="compositionally biased region" description="Acidic residues" evidence="1">
    <location>
        <begin position="54"/>
        <end position="70"/>
    </location>
</feature>
<feature type="compositionally biased region" description="Polar residues" evidence="1">
    <location>
        <begin position="34"/>
        <end position="47"/>
    </location>
</feature>
<gene>
    <name evidence="2" type="ORF">CYCCA115_LOCUS16579</name>
</gene>
<accession>A0AAD2JJR7</accession>
<feature type="compositionally biased region" description="Low complexity" evidence="1">
    <location>
        <begin position="246"/>
        <end position="267"/>
    </location>
</feature>
<organism evidence="2 3">
    <name type="scientific">Cylindrotheca closterium</name>
    <dbReference type="NCBI Taxonomy" id="2856"/>
    <lineage>
        <taxon>Eukaryota</taxon>
        <taxon>Sar</taxon>
        <taxon>Stramenopiles</taxon>
        <taxon>Ochrophyta</taxon>
        <taxon>Bacillariophyta</taxon>
        <taxon>Bacillariophyceae</taxon>
        <taxon>Bacillariophycidae</taxon>
        <taxon>Bacillariales</taxon>
        <taxon>Bacillariaceae</taxon>
        <taxon>Cylindrotheca</taxon>
    </lineage>
</organism>